<sequence>MPILVDDQFDTFELFDRCIDEAVELGFLEKGDTTVITAGLPLGIPGTTNMIKVQMVGNKY</sequence>
<dbReference type="GO" id="GO:0016301">
    <property type="term" value="F:kinase activity"/>
    <property type="evidence" value="ECO:0007669"/>
    <property type="project" value="UniProtKB-KW"/>
</dbReference>
<keyword evidence="2" id="KW-0670">Pyruvate</keyword>
<evidence type="ECO:0000313" key="2">
    <source>
        <dbReference type="EMBL" id="MPM69904.1"/>
    </source>
</evidence>
<dbReference type="EC" id="2.7.1.40" evidence="2"/>
<comment type="caution">
    <text evidence="2">The sequence shown here is derived from an EMBL/GenBank/DDBJ whole genome shotgun (WGS) entry which is preliminary data.</text>
</comment>
<keyword evidence="2" id="KW-0808">Transferase</keyword>
<organism evidence="2">
    <name type="scientific">bioreactor metagenome</name>
    <dbReference type="NCBI Taxonomy" id="1076179"/>
    <lineage>
        <taxon>unclassified sequences</taxon>
        <taxon>metagenomes</taxon>
        <taxon>ecological metagenomes</taxon>
    </lineage>
</organism>
<dbReference type="SUPFAM" id="SSF52935">
    <property type="entry name" value="PK C-terminal domain-like"/>
    <property type="match status" value="1"/>
</dbReference>
<dbReference type="InterPro" id="IPR015795">
    <property type="entry name" value="Pyrv_Knase_C"/>
</dbReference>
<accession>A0A645C7G8</accession>
<dbReference type="InterPro" id="IPR036918">
    <property type="entry name" value="Pyrv_Knase_C_sf"/>
</dbReference>
<dbReference type="EMBL" id="VSSQ01023149">
    <property type="protein sequence ID" value="MPM69904.1"/>
    <property type="molecule type" value="Genomic_DNA"/>
</dbReference>
<keyword evidence="2" id="KW-0418">Kinase</keyword>
<feature type="domain" description="Pyruvate kinase C-terminal" evidence="1">
    <location>
        <begin position="2"/>
        <end position="53"/>
    </location>
</feature>
<dbReference type="GO" id="GO:0004743">
    <property type="term" value="F:pyruvate kinase activity"/>
    <property type="evidence" value="ECO:0007669"/>
    <property type="project" value="UniProtKB-EC"/>
</dbReference>
<reference evidence="2" key="1">
    <citation type="submission" date="2019-08" db="EMBL/GenBank/DDBJ databases">
        <authorList>
            <person name="Kucharzyk K."/>
            <person name="Murdoch R.W."/>
            <person name="Higgins S."/>
            <person name="Loffler F."/>
        </authorList>
    </citation>
    <scope>NUCLEOTIDE SEQUENCE</scope>
</reference>
<evidence type="ECO:0000259" key="1">
    <source>
        <dbReference type="Pfam" id="PF02887"/>
    </source>
</evidence>
<dbReference type="Gene3D" id="3.40.1380.20">
    <property type="entry name" value="Pyruvate kinase, C-terminal domain"/>
    <property type="match status" value="1"/>
</dbReference>
<protein>
    <submittedName>
        <fullName evidence="2">Pyruvate kinase</fullName>
        <ecNumber evidence="2">2.7.1.40</ecNumber>
    </submittedName>
</protein>
<gene>
    <name evidence="2" type="primary">pyk_27</name>
    <name evidence="2" type="ORF">SDC9_116852</name>
</gene>
<dbReference type="Pfam" id="PF02887">
    <property type="entry name" value="PK_C"/>
    <property type="match status" value="1"/>
</dbReference>
<name>A0A645C7G8_9ZZZZ</name>
<proteinExistence type="predicted"/>
<dbReference type="AlphaFoldDB" id="A0A645C7G8"/>